<comment type="subcellular location">
    <subcellularLocation>
        <location evidence="6">Cytoplasm</location>
    </subcellularLocation>
</comment>
<dbReference type="EMBL" id="LT629690">
    <property type="protein sequence ID" value="SDF86889.1"/>
    <property type="molecule type" value="Genomic_DNA"/>
</dbReference>
<dbReference type="GO" id="GO:0005829">
    <property type="term" value="C:cytosol"/>
    <property type="evidence" value="ECO:0007669"/>
    <property type="project" value="TreeGrafter"/>
</dbReference>
<evidence type="ECO:0000313" key="7">
    <source>
        <dbReference type="EMBL" id="SDF86889.1"/>
    </source>
</evidence>
<keyword evidence="1 6" id="KW-0963">Cytoplasm</keyword>
<comment type="similarity">
    <text evidence="6">Belongs to the methyltransferase superfamily. RNA methyltransferase RsmG family.</text>
</comment>
<dbReference type="EC" id="2.1.1.-" evidence="6"/>
<feature type="binding site" evidence="6">
    <location>
        <position position="79"/>
    </location>
    <ligand>
        <name>S-adenosyl-L-methionine</name>
        <dbReference type="ChEBI" id="CHEBI:59789"/>
    </ligand>
</feature>
<evidence type="ECO:0000313" key="8">
    <source>
        <dbReference type="Proteomes" id="UP000182427"/>
    </source>
</evidence>
<name>A0A1G7PMK0_9BACT</name>
<sequence>MLYVPSRDHIAALLAPYTEHLPAETLEKLEVYLMLLLRWNQKTNLTAVRDPEMLVQRQIGESLFAARLLNGAETLLDFGSGAGFPGVPLKLHHPGLKVTLAESQGKKASFLREAVRTLGIDAEVWSNRVEALPTERTFDIVALRAVDHTEAMLPIAETRVKNGGTMLRYLPLEGAESHPGWALEYSLAVPLSQGCVSLWKRVESTNSGQ</sequence>
<dbReference type="OrthoDB" id="9808773at2"/>
<evidence type="ECO:0000256" key="4">
    <source>
        <dbReference type="ARBA" id="ARBA00022679"/>
    </source>
</evidence>
<dbReference type="RefSeq" id="WP_083346319.1">
    <property type="nucleotide sequence ID" value="NZ_LT629690.1"/>
</dbReference>
<dbReference type="Proteomes" id="UP000182427">
    <property type="component" value="Chromosome I"/>
</dbReference>
<evidence type="ECO:0000256" key="2">
    <source>
        <dbReference type="ARBA" id="ARBA00022552"/>
    </source>
</evidence>
<comment type="function">
    <text evidence="6">Specifically methylates the N7 position of a guanine in 16S rRNA.</text>
</comment>
<comment type="caution">
    <text evidence="6">Lacks conserved residue(s) required for the propagation of feature annotation.</text>
</comment>
<gene>
    <name evidence="6" type="primary">rsmG</name>
    <name evidence="7" type="ORF">SAMN05444167_3548</name>
</gene>
<feature type="binding site" evidence="6">
    <location>
        <position position="84"/>
    </location>
    <ligand>
        <name>S-adenosyl-L-methionine</name>
        <dbReference type="ChEBI" id="CHEBI:59789"/>
    </ligand>
</feature>
<reference evidence="7 8" key="1">
    <citation type="submission" date="2016-10" db="EMBL/GenBank/DDBJ databases">
        <authorList>
            <person name="de Groot N.N."/>
        </authorList>
    </citation>
    <scope>NUCLEOTIDE SEQUENCE [LARGE SCALE GENOMIC DNA]</scope>
    <source>
        <strain evidence="7 8">GAS232</strain>
    </source>
</reference>
<keyword evidence="2 6" id="KW-0698">rRNA processing</keyword>
<dbReference type="HAMAP" id="MF_00074">
    <property type="entry name" value="16SrRNA_methyltr_G"/>
    <property type="match status" value="1"/>
</dbReference>
<organism evidence="7 8">
    <name type="scientific">Terriglobus roseus</name>
    <dbReference type="NCBI Taxonomy" id="392734"/>
    <lineage>
        <taxon>Bacteria</taxon>
        <taxon>Pseudomonadati</taxon>
        <taxon>Acidobacteriota</taxon>
        <taxon>Terriglobia</taxon>
        <taxon>Terriglobales</taxon>
        <taxon>Acidobacteriaceae</taxon>
        <taxon>Terriglobus</taxon>
    </lineage>
</organism>
<accession>A0A1G7PMK0</accession>
<dbReference type="NCBIfam" id="TIGR00138">
    <property type="entry name" value="rsmG_gidB"/>
    <property type="match status" value="1"/>
</dbReference>
<evidence type="ECO:0000256" key="1">
    <source>
        <dbReference type="ARBA" id="ARBA00022490"/>
    </source>
</evidence>
<keyword evidence="4 6" id="KW-0808">Transferase</keyword>
<proteinExistence type="inferred from homology"/>
<dbReference type="InterPro" id="IPR003682">
    <property type="entry name" value="rRNA_ssu_MeTfrase_G"/>
</dbReference>
<feature type="binding site" evidence="6">
    <location>
        <begin position="129"/>
        <end position="130"/>
    </location>
    <ligand>
        <name>S-adenosyl-L-methionine</name>
        <dbReference type="ChEBI" id="CHEBI:59789"/>
    </ligand>
</feature>
<evidence type="ECO:0000256" key="5">
    <source>
        <dbReference type="ARBA" id="ARBA00022691"/>
    </source>
</evidence>
<dbReference type="PANTHER" id="PTHR31760">
    <property type="entry name" value="S-ADENOSYL-L-METHIONINE-DEPENDENT METHYLTRANSFERASES SUPERFAMILY PROTEIN"/>
    <property type="match status" value="1"/>
</dbReference>
<dbReference type="PANTHER" id="PTHR31760:SF0">
    <property type="entry name" value="S-ADENOSYL-L-METHIONINE-DEPENDENT METHYLTRANSFERASES SUPERFAMILY PROTEIN"/>
    <property type="match status" value="1"/>
</dbReference>
<keyword evidence="8" id="KW-1185">Reference proteome</keyword>
<evidence type="ECO:0000256" key="6">
    <source>
        <dbReference type="HAMAP-Rule" id="MF_00074"/>
    </source>
</evidence>
<dbReference type="InterPro" id="IPR029063">
    <property type="entry name" value="SAM-dependent_MTases_sf"/>
</dbReference>
<protein>
    <recommendedName>
        <fullName evidence="6">Ribosomal RNA small subunit methyltransferase G</fullName>
        <ecNumber evidence="6">2.1.1.-</ecNumber>
    </recommendedName>
    <alternativeName>
        <fullName evidence="6">16S rRNA 7-methylguanosine methyltransferase</fullName>
        <shortName evidence="6">16S rRNA m7G methyltransferase</shortName>
    </alternativeName>
</protein>
<dbReference type="Gene3D" id="3.40.50.150">
    <property type="entry name" value="Vaccinia Virus protein VP39"/>
    <property type="match status" value="1"/>
</dbReference>
<evidence type="ECO:0000256" key="3">
    <source>
        <dbReference type="ARBA" id="ARBA00022603"/>
    </source>
</evidence>
<dbReference type="SUPFAM" id="SSF53335">
    <property type="entry name" value="S-adenosyl-L-methionine-dependent methyltransferases"/>
    <property type="match status" value="1"/>
</dbReference>
<keyword evidence="3 6" id="KW-0489">Methyltransferase</keyword>
<dbReference type="GO" id="GO:0070043">
    <property type="term" value="F:rRNA (guanine-N7-)-methyltransferase activity"/>
    <property type="evidence" value="ECO:0007669"/>
    <property type="project" value="UniProtKB-UniRule"/>
</dbReference>
<keyword evidence="5 6" id="KW-0949">S-adenosyl-L-methionine</keyword>
<dbReference type="Pfam" id="PF02527">
    <property type="entry name" value="GidB"/>
    <property type="match status" value="1"/>
</dbReference>
<dbReference type="AlphaFoldDB" id="A0A1G7PMK0"/>
<feature type="binding site" evidence="6">
    <location>
        <position position="144"/>
    </location>
    <ligand>
        <name>S-adenosyl-L-methionine</name>
        <dbReference type="ChEBI" id="CHEBI:59789"/>
    </ligand>
</feature>